<dbReference type="Proteomes" id="UP001596058">
    <property type="component" value="Unassembled WGS sequence"/>
</dbReference>
<keyword evidence="3" id="KW-1185">Reference proteome</keyword>
<dbReference type="RefSeq" id="WP_379515852.1">
    <property type="nucleotide sequence ID" value="NZ_JBHSPA010000024.1"/>
</dbReference>
<proteinExistence type="predicted"/>
<evidence type="ECO:0000256" key="1">
    <source>
        <dbReference type="SAM" id="SignalP"/>
    </source>
</evidence>
<evidence type="ECO:0000313" key="3">
    <source>
        <dbReference type="Proteomes" id="UP001596058"/>
    </source>
</evidence>
<evidence type="ECO:0008006" key="4">
    <source>
        <dbReference type="Google" id="ProtNLM"/>
    </source>
</evidence>
<keyword evidence="1" id="KW-0732">Signal</keyword>
<feature type="chain" id="PRO_5047540324" description="Secreted protein" evidence="1">
    <location>
        <begin position="24"/>
        <end position="121"/>
    </location>
</feature>
<comment type="caution">
    <text evidence="2">The sequence shown here is derived from an EMBL/GenBank/DDBJ whole genome shotgun (WGS) entry which is preliminary data.</text>
</comment>
<accession>A0ABW1CLH7</accession>
<sequence length="121" mass="13028">MSIRIRLAGITAAAALAFVPAAATIVAGTDVAWAAPPCWNKGGKWWCDNRAPVPVFGNDGRVVDTLRTSQSIFKCRAERHAHGGGGPHPNRWEYTQGDDHGAWGWVKDSDIYSETNPLPGC</sequence>
<organism evidence="2 3">
    <name type="scientific">Nonomuraea insulae</name>
    <dbReference type="NCBI Taxonomy" id="1616787"/>
    <lineage>
        <taxon>Bacteria</taxon>
        <taxon>Bacillati</taxon>
        <taxon>Actinomycetota</taxon>
        <taxon>Actinomycetes</taxon>
        <taxon>Streptosporangiales</taxon>
        <taxon>Streptosporangiaceae</taxon>
        <taxon>Nonomuraea</taxon>
    </lineage>
</organism>
<protein>
    <recommendedName>
        <fullName evidence="4">Secreted protein</fullName>
    </recommendedName>
</protein>
<reference evidence="3" key="1">
    <citation type="journal article" date="2019" name="Int. J. Syst. Evol. Microbiol.">
        <title>The Global Catalogue of Microorganisms (GCM) 10K type strain sequencing project: providing services to taxonomists for standard genome sequencing and annotation.</title>
        <authorList>
            <consortium name="The Broad Institute Genomics Platform"/>
            <consortium name="The Broad Institute Genome Sequencing Center for Infectious Disease"/>
            <person name="Wu L."/>
            <person name="Ma J."/>
        </authorList>
    </citation>
    <scope>NUCLEOTIDE SEQUENCE [LARGE SCALE GENOMIC DNA]</scope>
    <source>
        <strain evidence="3">CCUG 53903</strain>
    </source>
</reference>
<feature type="signal peptide" evidence="1">
    <location>
        <begin position="1"/>
        <end position="23"/>
    </location>
</feature>
<name>A0ABW1CLH7_9ACTN</name>
<dbReference type="EMBL" id="JBHSPA010000024">
    <property type="protein sequence ID" value="MFC5826337.1"/>
    <property type="molecule type" value="Genomic_DNA"/>
</dbReference>
<gene>
    <name evidence="2" type="ORF">ACFPZ3_20930</name>
</gene>
<evidence type="ECO:0000313" key="2">
    <source>
        <dbReference type="EMBL" id="MFC5826337.1"/>
    </source>
</evidence>